<sequence>MSLLMDNERLDTPDARDKMFDVLWDTSSLLCAGFYRTSMSRRSRVISSFKGKYKQLAVRSKVGSAYLFDGKAEGWVRRAQDASRAAKMVYKPSQTLPTGRFETTTAQPSTSFTYKKPTQNPGNAQRSAVKNPQPKTAFKGQHQGRRGDYNNRHRHRN</sequence>
<protein>
    <submittedName>
        <fullName evidence="2">CUE domain-containing protein 3</fullName>
    </submittedName>
</protein>
<reference evidence="2" key="2">
    <citation type="submission" date="2014-07" db="EMBL/GenBank/DDBJ databases">
        <authorList>
            <person name="Hull J."/>
        </authorList>
    </citation>
    <scope>NUCLEOTIDE SEQUENCE</scope>
</reference>
<feature type="compositionally biased region" description="Polar residues" evidence="1">
    <location>
        <begin position="92"/>
        <end position="134"/>
    </location>
</feature>
<gene>
    <name evidence="2" type="primary">CUE3</name>
    <name evidence="2" type="ORF">CM83_103349</name>
</gene>
<proteinExistence type="predicted"/>
<name>A0A0A9ZC23_LYGHE</name>
<evidence type="ECO:0000313" key="2">
    <source>
        <dbReference type="EMBL" id="JAG39360.1"/>
    </source>
</evidence>
<organism evidence="2">
    <name type="scientific">Lygus hesperus</name>
    <name type="common">Western plant bug</name>
    <dbReference type="NCBI Taxonomy" id="30085"/>
    <lineage>
        <taxon>Eukaryota</taxon>
        <taxon>Metazoa</taxon>
        <taxon>Ecdysozoa</taxon>
        <taxon>Arthropoda</taxon>
        <taxon>Hexapoda</taxon>
        <taxon>Insecta</taxon>
        <taxon>Pterygota</taxon>
        <taxon>Neoptera</taxon>
        <taxon>Paraneoptera</taxon>
        <taxon>Hemiptera</taxon>
        <taxon>Heteroptera</taxon>
        <taxon>Panheteroptera</taxon>
        <taxon>Cimicomorpha</taxon>
        <taxon>Miridae</taxon>
        <taxon>Mirini</taxon>
        <taxon>Lygus</taxon>
    </lineage>
</organism>
<evidence type="ECO:0000256" key="1">
    <source>
        <dbReference type="SAM" id="MobiDB-lite"/>
    </source>
</evidence>
<accession>A0A0A9ZC23</accession>
<dbReference type="EMBL" id="GBHO01004244">
    <property type="protein sequence ID" value="JAG39360.1"/>
    <property type="molecule type" value="Transcribed_RNA"/>
</dbReference>
<dbReference type="AlphaFoldDB" id="A0A0A9ZC23"/>
<reference evidence="2" key="1">
    <citation type="journal article" date="2014" name="PLoS ONE">
        <title>Transcriptome-Based Identification of ABC Transporters in the Western Tarnished Plant Bug Lygus hesperus.</title>
        <authorList>
            <person name="Hull J.J."/>
            <person name="Chaney K."/>
            <person name="Geib S.M."/>
            <person name="Fabrick J.A."/>
            <person name="Brent C.S."/>
            <person name="Walsh D."/>
            <person name="Lavine L.C."/>
        </authorList>
    </citation>
    <scope>NUCLEOTIDE SEQUENCE</scope>
</reference>
<feature type="region of interest" description="Disordered" evidence="1">
    <location>
        <begin position="91"/>
        <end position="157"/>
    </location>
</feature>